<evidence type="ECO:0000259" key="1">
    <source>
        <dbReference type="Pfam" id="PF09347"/>
    </source>
</evidence>
<protein>
    <recommendedName>
        <fullName evidence="1">DUF1989 domain-containing protein</fullName>
    </recommendedName>
</protein>
<dbReference type="AlphaFoldDB" id="A0A7W4ZAH0"/>
<accession>A0A7W4ZAH0</accession>
<evidence type="ECO:0000313" key="3">
    <source>
        <dbReference type="Proteomes" id="UP000535937"/>
    </source>
</evidence>
<dbReference type="InterPro" id="IPR017791">
    <property type="entry name" value="UAAP2"/>
</dbReference>
<proteinExistence type="predicted"/>
<feature type="domain" description="DUF1989" evidence="1">
    <location>
        <begin position="17"/>
        <end position="185"/>
    </location>
</feature>
<dbReference type="RefSeq" id="WP_183461946.1">
    <property type="nucleotide sequence ID" value="NZ_JACHWZ010000017.1"/>
</dbReference>
<dbReference type="InterPro" id="IPR018959">
    <property type="entry name" value="DUF1989"/>
</dbReference>
<dbReference type="PANTHER" id="PTHR31527">
    <property type="entry name" value="RE64534P"/>
    <property type="match status" value="1"/>
</dbReference>
<comment type="caution">
    <text evidence="2">The sequence shown here is derived from an EMBL/GenBank/DDBJ whole genome shotgun (WGS) entry which is preliminary data.</text>
</comment>
<evidence type="ECO:0000313" key="2">
    <source>
        <dbReference type="EMBL" id="MBB3062561.1"/>
    </source>
</evidence>
<dbReference type="Pfam" id="PF09347">
    <property type="entry name" value="DUF1989"/>
    <property type="match status" value="1"/>
</dbReference>
<gene>
    <name evidence="2" type="ORF">FHS09_003410</name>
</gene>
<keyword evidence="3" id="KW-1185">Reference proteome</keyword>
<dbReference type="Proteomes" id="UP000535937">
    <property type="component" value="Unassembled WGS sequence"/>
</dbReference>
<reference evidence="2 3" key="1">
    <citation type="submission" date="2020-08" db="EMBL/GenBank/DDBJ databases">
        <title>Genomic Encyclopedia of Type Strains, Phase III (KMG-III): the genomes of soil and plant-associated and newly described type strains.</title>
        <authorList>
            <person name="Whitman W."/>
        </authorList>
    </citation>
    <scope>NUCLEOTIDE SEQUENCE [LARGE SCALE GENOMIC DNA]</scope>
    <source>
        <strain evidence="2 3">CECT 8799</strain>
    </source>
</reference>
<sequence>MIVHSNLHVEDAVFRRVIEAGDYGIHRVREGQFLRILDLEGNQAADTLFYRTDDPGERYCAMNTVREQGNVYLTAGSTLKTNENNDMLRIVADTCGRHDTLGGACATESNTVRYGLEKRFMHACRDSWMLAIQEHEEFGLSKEDITHNINFFMNVPITTDGGLTFADGISGAGKYVELKALMDVVVLISNCPQLNNPCNGYNPTSIELLVWDS</sequence>
<dbReference type="NCBIfam" id="TIGR03424">
    <property type="entry name" value="urea_degr_1"/>
    <property type="match status" value="1"/>
</dbReference>
<dbReference type="PANTHER" id="PTHR31527:SF0">
    <property type="entry name" value="RE64534P"/>
    <property type="match status" value="1"/>
</dbReference>
<name>A0A7W4ZAH0_9GAMM</name>
<dbReference type="EMBL" id="JACHWZ010000017">
    <property type="protein sequence ID" value="MBB3062561.1"/>
    <property type="molecule type" value="Genomic_DNA"/>
</dbReference>
<organism evidence="2 3">
    <name type="scientific">Microbulbifer rhizosphaerae</name>
    <dbReference type="NCBI Taxonomy" id="1562603"/>
    <lineage>
        <taxon>Bacteria</taxon>
        <taxon>Pseudomonadati</taxon>
        <taxon>Pseudomonadota</taxon>
        <taxon>Gammaproteobacteria</taxon>
        <taxon>Cellvibrionales</taxon>
        <taxon>Microbulbiferaceae</taxon>
        <taxon>Microbulbifer</taxon>
    </lineage>
</organism>